<dbReference type="AlphaFoldDB" id="A0A1H6E9Z8"/>
<feature type="chain" id="PRO_5038333349" description="Small secreted protein" evidence="1">
    <location>
        <begin position="24"/>
        <end position="134"/>
    </location>
</feature>
<sequence length="134" mass="13724">MRVRTTRLLGVLAIGGVMLSSTACLPGLDGVTGGGEKTAACNAMTQEISSVSTRATQNLSNPTAMAQIYSDAATKVRAEGQKAGGDVQEAAGQVADDLEELAQLLRDLDSGNIRVPDTSKLTTSGARLQQACAS</sequence>
<accession>A0A1H6E9Z8</accession>
<evidence type="ECO:0000313" key="2">
    <source>
        <dbReference type="EMBL" id="SEG94678.1"/>
    </source>
</evidence>
<keyword evidence="1" id="KW-0732">Signal</keyword>
<dbReference type="RefSeq" id="WP_103944927.1">
    <property type="nucleotide sequence ID" value="NZ_FNVO01000050.1"/>
</dbReference>
<proteinExistence type="predicted"/>
<name>A0A1H6E9Z8_9ACTN</name>
<dbReference type="EMBL" id="FNVO01000050">
    <property type="protein sequence ID" value="SEG94678.1"/>
    <property type="molecule type" value="Genomic_DNA"/>
</dbReference>
<organism evidence="2 3">
    <name type="scientific">Thermomonospora echinospora</name>
    <dbReference type="NCBI Taxonomy" id="1992"/>
    <lineage>
        <taxon>Bacteria</taxon>
        <taxon>Bacillati</taxon>
        <taxon>Actinomycetota</taxon>
        <taxon>Actinomycetes</taxon>
        <taxon>Streptosporangiales</taxon>
        <taxon>Thermomonosporaceae</taxon>
        <taxon>Thermomonospora</taxon>
    </lineage>
</organism>
<dbReference type="PROSITE" id="PS51257">
    <property type="entry name" value="PROKAR_LIPOPROTEIN"/>
    <property type="match status" value="1"/>
</dbReference>
<feature type="signal peptide" evidence="1">
    <location>
        <begin position="1"/>
        <end position="23"/>
    </location>
</feature>
<reference evidence="3" key="1">
    <citation type="submission" date="2016-10" db="EMBL/GenBank/DDBJ databases">
        <authorList>
            <person name="Varghese N."/>
            <person name="Submissions S."/>
        </authorList>
    </citation>
    <scope>NUCLEOTIDE SEQUENCE [LARGE SCALE GENOMIC DNA]</scope>
    <source>
        <strain evidence="3">DSM 43163</strain>
    </source>
</reference>
<protein>
    <recommendedName>
        <fullName evidence="4">Small secreted protein</fullName>
    </recommendedName>
</protein>
<evidence type="ECO:0000313" key="3">
    <source>
        <dbReference type="Proteomes" id="UP000236723"/>
    </source>
</evidence>
<evidence type="ECO:0000256" key="1">
    <source>
        <dbReference type="SAM" id="SignalP"/>
    </source>
</evidence>
<keyword evidence="3" id="KW-1185">Reference proteome</keyword>
<evidence type="ECO:0008006" key="4">
    <source>
        <dbReference type="Google" id="ProtNLM"/>
    </source>
</evidence>
<dbReference type="Proteomes" id="UP000236723">
    <property type="component" value="Unassembled WGS sequence"/>
</dbReference>
<gene>
    <name evidence="2" type="ORF">SAMN04489712_1504</name>
</gene>
<dbReference type="OrthoDB" id="3478712at2"/>